<evidence type="ECO:0008006" key="3">
    <source>
        <dbReference type="Google" id="ProtNLM"/>
    </source>
</evidence>
<comment type="caution">
    <text evidence="1">The sequence shown here is derived from an EMBL/GenBank/DDBJ whole genome shotgun (WGS) entry which is preliminary data.</text>
</comment>
<dbReference type="RefSeq" id="WP_269257291.1">
    <property type="nucleotide sequence ID" value="NZ_JAKHMK010000006.1"/>
</dbReference>
<evidence type="ECO:0000313" key="1">
    <source>
        <dbReference type="EMBL" id="MCZ3781388.1"/>
    </source>
</evidence>
<name>A0ABT4K6M9_9LACO</name>
<proteinExistence type="predicted"/>
<keyword evidence="2" id="KW-1185">Reference proteome</keyword>
<dbReference type="EMBL" id="JAKHMS010000007">
    <property type="protein sequence ID" value="MCZ3781388.1"/>
    <property type="molecule type" value="Genomic_DNA"/>
</dbReference>
<dbReference type="Proteomes" id="UP001527392">
    <property type="component" value="Unassembled WGS sequence"/>
</dbReference>
<sequence length="152" mass="17761">MKLDEFIKKVNAMKGFKAGVLDGGIYVSSHNQPLTNYVFCFYKKARAYGEADYDLDCLPIDYEPEDLFRLFDLIHDYIKTPIKERFPEKKYRLRWLNDDDGDPNFMTKGMCGIWGVDSVEDSFTESELDKFKRDHPRLAPAIDAMKEPVEEK</sequence>
<organism evidence="1 2">
    <name type="scientific">Limosilactobacillus vaginalis</name>
    <dbReference type="NCBI Taxonomy" id="1633"/>
    <lineage>
        <taxon>Bacteria</taxon>
        <taxon>Bacillati</taxon>
        <taxon>Bacillota</taxon>
        <taxon>Bacilli</taxon>
        <taxon>Lactobacillales</taxon>
        <taxon>Lactobacillaceae</taxon>
        <taxon>Limosilactobacillus</taxon>
    </lineage>
</organism>
<evidence type="ECO:0000313" key="2">
    <source>
        <dbReference type="Proteomes" id="UP001527392"/>
    </source>
</evidence>
<protein>
    <recommendedName>
        <fullName evidence="3">Phage protein</fullName>
    </recommendedName>
</protein>
<accession>A0ABT4K6M9</accession>
<reference evidence="1 2" key="1">
    <citation type="submission" date="2022-01" db="EMBL/GenBank/DDBJ databases">
        <title>VMRC isolate genome collection.</title>
        <authorList>
            <person name="France M."/>
            <person name="Rutt L."/>
            <person name="Humphrys M."/>
            <person name="Ravel J."/>
        </authorList>
    </citation>
    <scope>NUCLEOTIDE SEQUENCE [LARGE SCALE GENOMIC DNA]</scope>
    <source>
        <strain evidence="1 2">C0030B4</strain>
    </source>
</reference>
<gene>
    <name evidence="1" type="ORF">L2504_04425</name>
</gene>